<dbReference type="Pfam" id="PF05954">
    <property type="entry name" value="Phage_GPD"/>
    <property type="match status" value="1"/>
</dbReference>
<dbReference type="Pfam" id="PF09994">
    <property type="entry name" value="T6SS_Tle1-like_cat"/>
    <property type="match status" value="1"/>
</dbReference>
<dbReference type="InterPro" id="IPR018769">
    <property type="entry name" value="VgrG2_DUF2345"/>
</dbReference>
<dbReference type="Pfam" id="PF04717">
    <property type="entry name" value="Phage_base_V"/>
    <property type="match status" value="1"/>
</dbReference>
<organism evidence="6 7">
    <name type="scientific">Pseudomonas graminis</name>
    <dbReference type="NCBI Taxonomy" id="158627"/>
    <lineage>
        <taxon>Bacteria</taxon>
        <taxon>Pseudomonadati</taxon>
        <taxon>Pseudomonadota</taxon>
        <taxon>Gammaproteobacteria</taxon>
        <taxon>Pseudomonadales</taxon>
        <taxon>Pseudomonadaceae</taxon>
        <taxon>Pseudomonas</taxon>
    </lineage>
</organism>
<name>A0A1C2DRW2_9PSED</name>
<dbReference type="SUPFAM" id="SSF69279">
    <property type="entry name" value="Phage tail proteins"/>
    <property type="match status" value="2"/>
</dbReference>
<evidence type="ECO:0000313" key="7">
    <source>
        <dbReference type="Proteomes" id="UP000095143"/>
    </source>
</evidence>
<sequence length="1341" mass="147560">MLTVLPPFFDHSRHKLVVHRLPIELDVLAFEGEEQLSQPFRYRVEFTSAEPDIGAERMLGQDAQFSLHAAAHTLPVAIRGLPVPPVKPLRTLHGVVTGFKRLSGSADEARYEVTLEPRLALLARGRQFRIYQHQSVPQIVESVLRTRHDFEGQDFLFSLVREYPKREQVMQYGESDLAFISRLLAEVGIWFRFTNDERLGVAVVEFHDDQRHYIRPRVSLPFRPRSGLGSSGQDGVWGLKVSHEVVEKNVHFRAYYNRDAHAWLDGHVDQTRGGSTTYGEAYHYAEPYKVLGDKLDQDEDLEGESGFFYARLRHERYLNNQTRLSGVSSSATLGLAEVLAISGGAPQAFEPGAVITGLKLRAARDRSFELSFEAIPYSESVCFRPPLLAKPEIAGTVQARVTSSLANDPYSHIDSEGRYKVSFLFDRDSWKLGEESLWLRLARPYAGDTHGLHLPLICGTEVAIAFEQGDPDRPYIAHALHDSRHPDHVTLLRSDYKRNVLRTPANNKLRMEDDRGKEHINLSTEHSGKSQLNLGHLVDNEKDKRGEGFELRTDGWGAIRAGRGLFISADEQTQAHGQQLDMDAAIDQLETALSLARTMAQAARSAGAIAADTRSHSQLNDALTHLSEPGLLLHAPAGIGMVSPEAICVSSGRESVAITSSRSTDLSAGRNITGTAEGAISLCAVTKGLKVKAVQGDVKLHAQSAALHALAQDDIKIESLAGRIEISAPEELLLNCGGAFIRIKDGEIELGAPGNIYHRAAYVLKAAATTLTTPVTPIPYGYGAGYTLVDAQKAAARFVRYRITTQDGEVFNGVTDKDGKTMPVHTMLPGHVAIDFPQPEEWLTPRPAPELEEEEEEEEITEGITLRIGLFFDGTGNNQSNAAATAQCRQSDLDSFSREELESIAATCKQYGFGEFDGSAFNSAPNNSYGNAPSNVAYLYDLYPDNTATPVGKDSEIGYIRAYIEGIGTRSGGEDDVLIGQALGQGETGVVARVKEAPTLIERQLEQFLQINPGTAIRTVEFDVFGFSRGAAAARHCANEVLKPHRGVFSELLVGGRAGLLRSFDSAADVCINLVGLFDSVAAISDPLHGDFSPGNDINRGVNLYLPPDCARQVIHLQALDEYRADFSLNNVHHTHLQIGLPGAHSDVGGGYLPRAREKLWMTQPCKASVPTGQKVEFHAAWTRAEADANVLRESGVARDGYVAVKAWPAATNPRGKAASAMEHYWITVLLERPVHGELSLIALRVMRELGIRHGVPFKGLEERPELAMPDELMPIANRILQQIMTDRLVRLEPAQEALLRARYIHMSAHWTPRGPFLLSKPAPLNRRNVHLNRPQTGYPE</sequence>
<dbReference type="Pfam" id="PF10106">
    <property type="entry name" value="DUF2345"/>
    <property type="match status" value="1"/>
</dbReference>
<evidence type="ECO:0000259" key="5">
    <source>
        <dbReference type="Pfam" id="PF13296"/>
    </source>
</evidence>
<dbReference type="EMBL" id="MDEN01000065">
    <property type="protein sequence ID" value="OCX17365.1"/>
    <property type="molecule type" value="Genomic_DNA"/>
</dbReference>
<protein>
    <recommendedName>
        <fullName evidence="8">Type VI secretion system secreted protein VgrG</fullName>
    </recommendedName>
</protein>
<dbReference type="NCBIfam" id="TIGR03361">
    <property type="entry name" value="VI_Rhs_Vgr"/>
    <property type="match status" value="1"/>
</dbReference>
<dbReference type="InterPro" id="IPR017847">
    <property type="entry name" value="T6SS_RhsGE_Vgr_subset"/>
</dbReference>
<evidence type="ECO:0000259" key="4">
    <source>
        <dbReference type="Pfam" id="PF10106"/>
    </source>
</evidence>
<dbReference type="Proteomes" id="UP000095143">
    <property type="component" value="Unassembled WGS sequence"/>
</dbReference>
<dbReference type="InterPro" id="IPR006533">
    <property type="entry name" value="T6SS_Vgr_RhsGE"/>
</dbReference>
<comment type="similarity">
    <text evidence="1">Belongs to the VgrG protein family.</text>
</comment>
<evidence type="ECO:0000313" key="6">
    <source>
        <dbReference type="EMBL" id="OCX17365.1"/>
    </source>
</evidence>
<dbReference type="Gene3D" id="2.30.110.50">
    <property type="match status" value="2"/>
</dbReference>
<dbReference type="NCBIfam" id="TIGR01646">
    <property type="entry name" value="vgr_GE"/>
    <property type="match status" value="1"/>
</dbReference>
<feature type="domain" description="DUF2345" evidence="4">
    <location>
        <begin position="620"/>
        <end position="761"/>
    </location>
</feature>
<dbReference type="PANTHER" id="PTHR33840">
    <property type="match status" value="1"/>
</dbReference>
<dbReference type="Gene3D" id="2.40.50.230">
    <property type="entry name" value="Gp5 N-terminal domain"/>
    <property type="match status" value="1"/>
</dbReference>
<evidence type="ECO:0000259" key="2">
    <source>
        <dbReference type="Pfam" id="PF04717"/>
    </source>
</evidence>
<evidence type="ECO:0008006" key="8">
    <source>
        <dbReference type="Google" id="ProtNLM"/>
    </source>
</evidence>
<feature type="domain" description="T6SS Phospholipase effector Tle1-like catalytic" evidence="3">
    <location>
        <begin position="1064"/>
        <end position="1157"/>
    </location>
</feature>
<feature type="domain" description="Putative type VI secretion system Rhs element associated Vgr" evidence="5">
    <location>
        <begin position="502"/>
        <end position="603"/>
    </location>
</feature>
<dbReference type="PANTHER" id="PTHR33840:SF1">
    <property type="entry name" value="TLE1 PHOSPHOLIPASE DOMAIN-CONTAINING PROTEIN"/>
    <property type="match status" value="1"/>
</dbReference>
<comment type="caution">
    <text evidence="6">The sequence shown here is derived from an EMBL/GenBank/DDBJ whole genome shotgun (WGS) entry which is preliminary data.</text>
</comment>
<evidence type="ECO:0000259" key="3">
    <source>
        <dbReference type="Pfam" id="PF09994"/>
    </source>
</evidence>
<gene>
    <name evidence="6" type="ORF">BBI10_17790</name>
</gene>
<dbReference type="Pfam" id="PF13296">
    <property type="entry name" value="T6SS_Vgr"/>
    <property type="match status" value="1"/>
</dbReference>
<proteinExistence type="inferred from homology"/>
<dbReference type="InterPro" id="IPR037026">
    <property type="entry name" value="Vgr_OB-fold_dom_sf"/>
</dbReference>
<accession>A0A1C2DRW2</accession>
<dbReference type="InterPro" id="IPR006531">
    <property type="entry name" value="Gp5/Vgr_OB"/>
</dbReference>
<feature type="domain" description="Gp5/Type VI secretion system Vgr protein OB-fold" evidence="2">
    <location>
        <begin position="431"/>
        <end position="480"/>
    </location>
</feature>
<evidence type="ECO:0000256" key="1">
    <source>
        <dbReference type="ARBA" id="ARBA00005558"/>
    </source>
</evidence>
<dbReference type="SUPFAM" id="SSF69255">
    <property type="entry name" value="gp5 N-terminal domain-like"/>
    <property type="match status" value="1"/>
</dbReference>
<dbReference type="InterPro" id="IPR018712">
    <property type="entry name" value="Tle1-like_cat"/>
</dbReference>
<dbReference type="InterPro" id="IPR028244">
    <property type="entry name" value="T6SS_Rhs_Vgr_dom"/>
</dbReference>
<reference evidence="6 7" key="1">
    <citation type="submission" date="2016-08" db="EMBL/GenBank/DDBJ databases">
        <title>Whole genome sequence of Pseudomonas graminis strain UASWS1507, a potential biological control agent for agriculture.</title>
        <authorList>
            <person name="Crovadore J."/>
            <person name="Calmin G."/>
            <person name="Chablais R."/>
            <person name="Cochard B."/>
            <person name="Lefort F."/>
        </authorList>
    </citation>
    <scope>NUCLEOTIDE SEQUENCE [LARGE SCALE GENOMIC DNA]</scope>
    <source>
        <strain evidence="6 7">UASWS1507</strain>
    </source>
</reference>